<dbReference type="EMBL" id="JADFFL010000006">
    <property type="protein sequence ID" value="MBE9663353.1"/>
    <property type="molecule type" value="Genomic_DNA"/>
</dbReference>
<evidence type="ECO:0000313" key="2">
    <source>
        <dbReference type="Proteomes" id="UP000622475"/>
    </source>
</evidence>
<accession>A0A929L0I8</accession>
<dbReference type="Proteomes" id="UP000622475">
    <property type="component" value="Unassembled WGS sequence"/>
</dbReference>
<dbReference type="RefSeq" id="WP_194112588.1">
    <property type="nucleotide sequence ID" value="NZ_JADFFL010000006.1"/>
</dbReference>
<organism evidence="1 2">
    <name type="scientific">Mucilaginibacter myungsuensis</name>
    <dbReference type="NCBI Taxonomy" id="649104"/>
    <lineage>
        <taxon>Bacteria</taxon>
        <taxon>Pseudomonadati</taxon>
        <taxon>Bacteroidota</taxon>
        <taxon>Sphingobacteriia</taxon>
        <taxon>Sphingobacteriales</taxon>
        <taxon>Sphingobacteriaceae</taxon>
        <taxon>Mucilaginibacter</taxon>
    </lineage>
</organism>
<reference evidence="1" key="1">
    <citation type="submission" date="2020-10" db="EMBL/GenBank/DDBJ databases">
        <title>Mucilaginibacter mali sp. nov., isolated from rhizosphere soil of apple orchard.</title>
        <authorList>
            <person name="Lee J.-S."/>
            <person name="Kim H.S."/>
            <person name="Kim J.-S."/>
        </authorList>
    </citation>
    <scope>NUCLEOTIDE SEQUENCE</scope>
    <source>
        <strain evidence="1">KCTC 22746</strain>
    </source>
</reference>
<evidence type="ECO:0000313" key="1">
    <source>
        <dbReference type="EMBL" id="MBE9663353.1"/>
    </source>
</evidence>
<comment type="caution">
    <text evidence="1">The sequence shown here is derived from an EMBL/GenBank/DDBJ whole genome shotgun (WGS) entry which is preliminary data.</text>
</comment>
<dbReference type="AlphaFoldDB" id="A0A929L0I8"/>
<keyword evidence="2" id="KW-1185">Reference proteome</keyword>
<name>A0A929L0I8_9SPHI</name>
<proteinExistence type="predicted"/>
<sequence>MPHKPPVRLLVQLTFNPDAAACFRFPIENIVRASVYFAEPRYSAPSEVQVTKPISIDVAVKLEIHIAAVDHFIGEYYSGNTFYLLGYGKKIATATIVEVIKQ</sequence>
<protein>
    <submittedName>
        <fullName evidence="1">Uncharacterized protein</fullName>
    </submittedName>
</protein>
<gene>
    <name evidence="1" type="ORF">IRJ16_15805</name>
</gene>